<dbReference type="AGR" id="Xenbase:XB-GENE-865694"/>
<dbReference type="Xenbase" id="XB-GENE-865694">
    <property type="gene designation" value="mixer.L"/>
</dbReference>
<dbReference type="GO" id="GO:0006357">
    <property type="term" value="P:regulation of transcription by RNA polymerase II"/>
    <property type="evidence" value="ECO:0000318"/>
    <property type="project" value="GO_Central"/>
</dbReference>
<feature type="compositionally biased region" description="Low complexity" evidence="9">
    <location>
        <begin position="409"/>
        <end position="418"/>
    </location>
</feature>
<comment type="similarity">
    <text evidence="2">Belongs to the paired homeobox family.</text>
</comment>
<evidence type="ECO:0000313" key="11">
    <source>
        <dbReference type="Proteomes" id="UP000186698"/>
    </source>
</evidence>
<keyword evidence="11" id="KW-1185">Reference proteome</keyword>
<keyword evidence="4 7" id="KW-0238">DNA-binding</keyword>
<organism evidence="11 12">
    <name type="scientific">Xenopus laevis</name>
    <name type="common">African clawed frog</name>
    <dbReference type="NCBI Taxonomy" id="8355"/>
    <lineage>
        <taxon>Eukaryota</taxon>
        <taxon>Metazoa</taxon>
        <taxon>Chordata</taxon>
        <taxon>Craniata</taxon>
        <taxon>Vertebrata</taxon>
        <taxon>Euteleostomi</taxon>
        <taxon>Amphibia</taxon>
        <taxon>Batrachia</taxon>
        <taxon>Anura</taxon>
        <taxon>Pipoidea</taxon>
        <taxon>Pipidae</taxon>
        <taxon>Xenopodinae</taxon>
        <taxon>Xenopus</taxon>
        <taxon>Xenopus</taxon>
    </lineage>
</organism>
<evidence type="ECO:0000259" key="10">
    <source>
        <dbReference type="PROSITE" id="PS50071"/>
    </source>
</evidence>
<dbReference type="RefSeq" id="XP_018117200.1">
    <property type="nucleotide sequence ID" value="XM_018261711.1"/>
</dbReference>
<evidence type="ECO:0000256" key="3">
    <source>
        <dbReference type="ARBA" id="ARBA00022473"/>
    </source>
</evidence>
<evidence type="ECO:0000313" key="13">
    <source>
        <dbReference type="Xenbase" id="XB-GENE-865694"/>
    </source>
</evidence>
<feature type="domain" description="Homeobox" evidence="10">
    <location>
        <begin position="152"/>
        <end position="212"/>
    </location>
</feature>
<dbReference type="Gene3D" id="1.10.10.60">
    <property type="entry name" value="Homeodomain-like"/>
    <property type="match status" value="1"/>
</dbReference>
<dbReference type="OrthoDB" id="6159439at2759"/>
<dbReference type="InterPro" id="IPR009057">
    <property type="entry name" value="Homeodomain-like_sf"/>
</dbReference>
<dbReference type="CTD" id="398035"/>
<feature type="DNA-binding region" description="Homeobox" evidence="7">
    <location>
        <begin position="154"/>
        <end position="213"/>
    </location>
</feature>
<comment type="subcellular location">
    <subcellularLocation>
        <location evidence="1 7 8">Nucleus</location>
    </subcellularLocation>
</comment>
<keyword evidence="5 7" id="KW-0371">Homeobox</keyword>
<accession>A0A8J0V4P2</accession>
<dbReference type="InterPro" id="IPR051306">
    <property type="entry name" value="Homeobox_regulator"/>
</dbReference>
<evidence type="ECO:0000256" key="1">
    <source>
        <dbReference type="ARBA" id="ARBA00004123"/>
    </source>
</evidence>
<reference evidence="12" key="1">
    <citation type="submission" date="2025-08" db="UniProtKB">
        <authorList>
            <consortium name="RefSeq"/>
        </authorList>
    </citation>
    <scope>IDENTIFICATION</scope>
    <source>
        <strain evidence="12">J_2021</strain>
        <tissue evidence="12">Erythrocytes</tissue>
    </source>
</reference>
<evidence type="ECO:0000313" key="12">
    <source>
        <dbReference type="RefSeq" id="XP_018117200.1"/>
    </source>
</evidence>
<dbReference type="PANTHER" id="PTHR46123">
    <property type="entry name" value="MIX-TYPE HOMEOBOX GENE 1-RELATED"/>
    <property type="match status" value="1"/>
</dbReference>
<dbReference type="SUPFAM" id="SSF46689">
    <property type="entry name" value="Homeodomain-like"/>
    <property type="match status" value="1"/>
</dbReference>
<dbReference type="GO" id="GO:0000977">
    <property type="term" value="F:RNA polymerase II transcription regulatory region sequence-specific DNA binding"/>
    <property type="evidence" value="ECO:0000318"/>
    <property type="project" value="GO_Central"/>
</dbReference>
<dbReference type="GO" id="GO:0005634">
    <property type="term" value="C:nucleus"/>
    <property type="evidence" value="ECO:0000318"/>
    <property type="project" value="GO_Central"/>
</dbReference>
<evidence type="ECO:0000256" key="7">
    <source>
        <dbReference type="PROSITE-ProRule" id="PRU00108"/>
    </source>
</evidence>
<proteinExistence type="inferred from homology"/>
<evidence type="ECO:0000256" key="6">
    <source>
        <dbReference type="ARBA" id="ARBA00023242"/>
    </source>
</evidence>
<dbReference type="AlphaFoldDB" id="A0A8J0V4P2"/>
<evidence type="ECO:0000256" key="8">
    <source>
        <dbReference type="RuleBase" id="RU000682"/>
    </source>
</evidence>
<feature type="region of interest" description="Disordered" evidence="9">
    <location>
        <begin position="407"/>
        <end position="436"/>
    </location>
</feature>
<dbReference type="GO" id="GO:0000981">
    <property type="term" value="F:DNA-binding transcription factor activity, RNA polymerase II-specific"/>
    <property type="evidence" value="ECO:0000318"/>
    <property type="project" value="GO_Central"/>
</dbReference>
<evidence type="ECO:0000256" key="9">
    <source>
        <dbReference type="SAM" id="MobiDB-lite"/>
    </source>
</evidence>
<sequence length="436" mass="49207">MGSTWQVGSIHAFLDMFTPNWLKDSVSPSGISRDSGLIQSFNQLSSTGHFGSHKIWEFRQQLAPRMDTFSQQLEDFYPSCFSARSSPVGFTDPPAQHLTMSLGAIQKDFQESSLKANVQPVSDPQTLGTQKSTPPTKQEMVSPVSSVDVTLGSQRRKRTFYSQNKLDVLEQFFQTNMYPDIHHREELAKRIYIPESRVQVWFQNRRAKERRDKAKLNPSPAVGVCYPSLRQPNKEMYPSNNPTPNVPVSQQHMVFQKPQGQLFMNSQQNPFQPTQESQLCSESTYAVSQQRILMQQAARSSYHGISASYKPTDTQQHFYSYMSPMGGTQEKVMDLSKKHSQMPFHPSLLMDFNNFPPNKTITPDMNVRIPPIPVSAPSNNHSRMNVFNTKEAGPLVSLPEDVYEEFSPVSDSGVSDGSTMSLTDFKDNDGSVLDNL</sequence>
<name>A0A8J0V4P2_XENLA</name>
<evidence type="ECO:0000256" key="4">
    <source>
        <dbReference type="ARBA" id="ARBA00023125"/>
    </source>
</evidence>
<dbReference type="PROSITE" id="PS50071">
    <property type="entry name" value="HOMEOBOX_2"/>
    <property type="match status" value="1"/>
</dbReference>
<evidence type="ECO:0000256" key="5">
    <source>
        <dbReference type="ARBA" id="ARBA00023155"/>
    </source>
</evidence>
<keyword evidence="3" id="KW-0217">Developmental protein</keyword>
<dbReference type="Proteomes" id="UP000186698">
    <property type="component" value="Chromosome 5L"/>
</dbReference>
<protein>
    <submittedName>
        <fullName evidence="12">Homeobox protein Mix.1-like</fullName>
    </submittedName>
</protein>
<dbReference type="SMART" id="SM00389">
    <property type="entry name" value="HOX"/>
    <property type="match status" value="1"/>
</dbReference>
<dbReference type="InterPro" id="IPR001356">
    <property type="entry name" value="HD"/>
</dbReference>
<keyword evidence="6 7" id="KW-0539">Nucleus</keyword>
<dbReference type="FunFam" id="1.10.10.60:FF:000312">
    <property type="entry name" value="Mix-type homeobox gene 1"/>
    <property type="match status" value="1"/>
</dbReference>
<evidence type="ECO:0000256" key="2">
    <source>
        <dbReference type="ARBA" id="ARBA00005733"/>
    </source>
</evidence>
<feature type="compositionally biased region" description="Polar residues" evidence="9">
    <location>
        <begin position="118"/>
        <end position="136"/>
    </location>
</feature>
<dbReference type="Pfam" id="PF00046">
    <property type="entry name" value="Homeodomain"/>
    <property type="match status" value="1"/>
</dbReference>
<gene>
    <name evidence="12 13" type="primary">mixer.L</name>
</gene>
<dbReference type="KEGG" id="xla:398035"/>
<dbReference type="InterPro" id="IPR017970">
    <property type="entry name" value="Homeobox_CS"/>
</dbReference>
<dbReference type="PANTHER" id="PTHR46123:SF10">
    <property type="entry name" value="HOMEOBOX PROTEIN MIX.2"/>
    <property type="match status" value="1"/>
</dbReference>
<dbReference type="CDD" id="cd00086">
    <property type="entry name" value="homeodomain"/>
    <property type="match status" value="1"/>
</dbReference>
<dbReference type="GeneID" id="398035"/>
<dbReference type="PROSITE" id="PS00027">
    <property type="entry name" value="HOMEOBOX_1"/>
    <property type="match status" value="1"/>
</dbReference>
<feature type="region of interest" description="Disordered" evidence="9">
    <location>
        <begin position="118"/>
        <end position="148"/>
    </location>
</feature>